<dbReference type="PROSITE" id="PS00216">
    <property type="entry name" value="SUGAR_TRANSPORT_1"/>
    <property type="match status" value="1"/>
</dbReference>
<feature type="transmembrane region" description="Helical" evidence="7">
    <location>
        <begin position="448"/>
        <end position="472"/>
    </location>
</feature>
<sequence length="558" mass="60339">MAGHEMELDDRIGTVDMVDQSAFRDSMDAAKADSTTASFTEVTLDREGRPPLLRSLTHEILFLITCATATALSSLSVGSANTALTSIGNDLHMYDASSLSWIVSAFSLASGCVLLSAGRAADLYGRRKVFLVGGVIFMVACIICGFSKNKEMMYTLRAMQGLGAGICTPAGVGMIGAMYLPDTRRKEKAFGLLGAASALAFLTGVLLGGICSQLLSWRWIYWIMSIFAALMVAGGVFVVPKECDVRNPGNLDWIGLGLSVVGISLLTYSVTASTDAPHSWRTWYIPTLLVISILVIALFIASQHWQADPMMPLSVWTFPNFALMMAIVFLAWGVFEVITVYIVLYFQNIKEATPLLTSAYFVPDVIFGCLSIPLSALLLRWLQKRWVLCIGLIFLLIPTILYALVTEHTSYWAIPFPAISISAVGGFFLYTIANLFCSSSAPPEKQSLVGGVFNTMLQITTAVTLALAATAANSTGADESGKEEKARGYHTANWMCCGMIGLAIVLCLLLTEKPKPKVESAEEGRTDVDNRMKRSVGDLEIGQDPGLHRTDGNYSHSA</sequence>
<dbReference type="PANTHER" id="PTHR42718">
    <property type="entry name" value="MAJOR FACILITATOR SUPERFAMILY MULTIDRUG TRANSPORTER MFSC"/>
    <property type="match status" value="1"/>
</dbReference>
<feature type="transmembrane region" description="Helical" evidence="7">
    <location>
        <begin position="283"/>
        <end position="301"/>
    </location>
</feature>
<dbReference type="STRING" id="698492.A0A0E9NIM6"/>
<dbReference type="Gene3D" id="1.20.1250.20">
    <property type="entry name" value="MFS general substrate transporter like domains"/>
    <property type="match status" value="1"/>
</dbReference>
<evidence type="ECO:0000313" key="9">
    <source>
        <dbReference type="EMBL" id="GAO49265.1"/>
    </source>
</evidence>
<keyword evidence="2" id="KW-0813">Transport</keyword>
<dbReference type="GO" id="GO:0022857">
    <property type="term" value="F:transmembrane transporter activity"/>
    <property type="evidence" value="ECO:0007669"/>
    <property type="project" value="InterPro"/>
</dbReference>
<feature type="region of interest" description="Disordered" evidence="6">
    <location>
        <begin position="518"/>
        <end position="558"/>
    </location>
</feature>
<evidence type="ECO:0000256" key="4">
    <source>
        <dbReference type="ARBA" id="ARBA00022989"/>
    </source>
</evidence>
<organism evidence="9 10">
    <name type="scientific">Saitoella complicata (strain BCRC 22490 / CBS 7301 / JCM 7358 / NBRC 10748 / NRRL Y-17804)</name>
    <dbReference type="NCBI Taxonomy" id="698492"/>
    <lineage>
        <taxon>Eukaryota</taxon>
        <taxon>Fungi</taxon>
        <taxon>Dikarya</taxon>
        <taxon>Ascomycota</taxon>
        <taxon>Taphrinomycotina</taxon>
        <taxon>Taphrinomycotina incertae sedis</taxon>
        <taxon>Saitoella</taxon>
    </lineage>
</organism>
<dbReference type="Proteomes" id="UP000033140">
    <property type="component" value="Unassembled WGS sequence"/>
</dbReference>
<evidence type="ECO:0000256" key="7">
    <source>
        <dbReference type="SAM" id="Phobius"/>
    </source>
</evidence>
<name>A0A0E9NIM6_SAICN</name>
<feature type="transmembrane region" description="Helical" evidence="7">
    <location>
        <begin position="251"/>
        <end position="271"/>
    </location>
</feature>
<dbReference type="PROSITE" id="PS50850">
    <property type="entry name" value="MFS"/>
    <property type="match status" value="1"/>
</dbReference>
<dbReference type="SUPFAM" id="SSF103473">
    <property type="entry name" value="MFS general substrate transporter"/>
    <property type="match status" value="1"/>
</dbReference>
<evidence type="ECO:0000313" key="10">
    <source>
        <dbReference type="Proteomes" id="UP000033140"/>
    </source>
</evidence>
<dbReference type="GO" id="GO:0016020">
    <property type="term" value="C:membrane"/>
    <property type="evidence" value="ECO:0007669"/>
    <property type="project" value="UniProtKB-SubCell"/>
</dbReference>
<feature type="compositionally biased region" description="Basic and acidic residues" evidence="6">
    <location>
        <begin position="518"/>
        <end position="537"/>
    </location>
</feature>
<feature type="transmembrane region" description="Helical" evidence="7">
    <location>
        <begin position="98"/>
        <end position="117"/>
    </location>
</feature>
<feature type="transmembrane region" description="Helical" evidence="7">
    <location>
        <begin position="411"/>
        <end position="436"/>
    </location>
</feature>
<feature type="transmembrane region" description="Helical" evidence="7">
    <location>
        <begin position="192"/>
        <end position="215"/>
    </location>
</feature>
<evidence type="ECO:0000256" key="2">
    <source>
        <dbReference type="ARBA" id="ARBA00022448"/>
    </source>
</evidence>
<feature type="transmembrane region" description="Helical" evidence="7">
    <location>
        <begin position="60"/>
        <end position="78"/>
    </location>
</feature>
<evidence type="ECO:0000256" key="5">
    <source>
        <dbReference type="ARBA" id="ARBA00023136"/>
    </source>
</evidence>
<protein>
    <recommendedName>
        <fullName evidence="8">Major facilitator superfamily (MFS) profile domain-containing protein</fullName>
    </recommendedName>
</protein>
<comment type="subcellular location">
    <subcellularLocation>
        <location evidence="1">Membrane</location>
        <topology evidence="1">Multi-pass membrane protein</topology>
    </subcellularLocation>
</comment>
<keyword evidence="4 7" id="KW-1133">Transmembrane helix</keyword>
<proteinExistence type="predicted"/>
<reference evidence="9 10" key="1">
    <citation type="journal article" date="2011" name="J. Gen. Appl. Microbiol.">
        <title>Draft genome sequencing of the enigmatic yeast Saitoella complicata.</title>
        <authorList>
            <person name="Nishida H."/>
            <person name="Hamamoto M."/>
            <person name="Sugiyama J."/>
        </authorList>
    </citation>
    <scope>NUCLEOTIDE SEQUENCE [LARGE SCALE GENOMIC DNA]</scope>
    <source>
        <strain evidence="9 10">NRRL Y-17804</strain>
    </source>
</reference>
<feature type="transmembrane region" description="Helical" evidence="7">
    <location>
        <begin position="160"/>
        <end position="180"/>
    </location>
</feature>
<dbReference type="EMBL" id="BACD03000021">
    <property type="protein sequence ID" value="GAO49265.1"/>
    <property type="molecule type" value="Genomic_DNA"/>
</dbReference>
<dbReference type="InterPro" id="IPR036259">
    <property type="entry name" value="MFS_trans_sf"/>
</dbReference>
<dbReference type="Gene3D" id="1.20.1720.10">
    <property type="entry name" value="Multidrug resistance protein D"/>
    <property type="match status" value="1"/>
</dbReference>
<evidence type="ECO:0000259" key="8">
    <source>
        <dbReference type="PROSITE" id="PS50850"/>
    </source>
</evidence>
<keyword evidence="5 7" id="KW-0472">Membrane</keyword>
<accession>A0A0E9NIM6</accession>
<feature type="transmembrane region" description="Helical" evidence="7">
    <location>
        <begin position="221"/>
        <end position="239"/>
    </location>
</feature>
<feature type="domain" description="Major facilitator superfamily (MFS) profile" evidence="8">
    <location>
        <begin position="62"/>
        <end position="515"/>
    </location>
</feature>
<feature type="transmembrane region" description="Helical" evidence="7">
    <location>
        <begin position="386"/>
        <end position="405"/>
    </location>
</feature>
<evidence type="ECO:0000256" key="3">
    <source>
        <dbReference type="ARBA" id="ARBA00022692"/>
    </source>
</evidence>
<dbReference type="OMA" id="MAGHEME"/>
<reference evidence="9 10" key="3">
    <citation type="journal article" date="2015" name="Genome Announc.">
        <title>Draft Genome Sequence of the Archiascomycetous Yeast Saitoella complicata.</title>
        <authorList>
            <person name="Yamauchi K."/>
            <person name="Kondo S."/>
            <person name="Hamamoto M."/>
            <person name="Takahashi Y."/>
            <person name="Ogura Y."/>
            <person name="Hayashi T."/>
            <person name="Nishida H."/>
        </authorList>
    </citation>
    <scope>NUCLEOTIDE SEQUENCE [LARGE SCALE GENOMIC DNA]</scope>
    <source>
        <strain evidence="9 10">NRRL Y-17804</strain>
    </source>
</reference>
<feature type="transmembrane region" description="Helical" evidence="7">
    <location>
        <begin position="321"/>
        <end position="346"/>
    </location>
</feature>
<keyword evidence="10" id="KW-1185">Reference proteome</keyword>
<feature type="transmembrane region" description="Helical" evidence="7">
    <location>
        <begin position="492"/>
        <end position="511"/>
    </location>
</feature>
<dbReference type="AlphaFoldDB" id="A0A0E9NIM6"/>
<gene>
    <name evidence="9" type="ORF">G7K_3418-t1</name>
</gene>
<dbReference type="Pfam" id="PF07690">
    <property type="entry name" value="MFS_1"/>
    <property type="match status" value="1"/>
</dbReference>
<reference evidence="9 10" key="2">
    <citation type="journal article" date="2014" name="J. Gen. Appl. Microbiol.">
        <title>The early diverging ascomycetous budding yeast Saitoella complicata has three histone deacetylases belonging to the Clr6, Hos2, and Rpd3 lineages.</title>
        <authorList>
            <person name="Nishida H."/>
            <person name="Matsumoto T."/>
            <person name="Kondo S."/>
            <person name="Hamamoto M."/>
            <person name="Yoshikawa H."/>
        </authorList>
    </citation>
    <scope>NUCLEOTIDE SEQUENCE [LARGE SCALE GENOMIC DNA]</scope>
    <source>
        <strain evidence="9 10">NRRL Y-17804</strain>
    </source>
</reference>
<dbReference type="InterPro" id="IPR020846">
    <property type="entry name" value="MFS_dom"/>
</dbReference>
<comment type="caution">
    <text evidence="9">The sequence shown here is derived from an EMBL/GenBank/DDBJ whole genome shotgun (WGS) entry which is preliminary data.</text>
</comment>
<feature type="transmembrane region" description="Helical" evidence="7">
    <location>
        <begin position="358"/>
        <end position="379"/>
    </location>
</feature>
<evidence type="ECO:0000256" key="1">
    <source>
        <dbReference type="ARBA" id="ARBA00004141"/>
    </source>
</evidence>
<dbReference type="PANTHER" id="PTHR42718:SF9">
    <property type="entry name" value="MAJOR FACILITATOR SUPERFAMILY MULTIDRUG TRANSPORTER MFSC"/>
    <property type="match status" value="1"/>
</dbReference>
<keyword evidence="3 7" id="KW-0812">Transmembrane</keyword>
<feature type="transmembrane region" description="Helical" evidence="7">
    <location>
        <begin position="129"/>
        <end position="148"/>
    </location>
</feature>
<evidence type="ECO:0000256" key="6">
    <source>
        <dbReference type="SAM" id="MobiDB-lite"/>
    </source>
</evidence>
<dbReference type="InterPro" id="IPR005829">
    <property type="entry name" value="Sugar_transporter_CS"/>
</dbReference>
<dbReference type="InterPro" id="IPR011701">
    <property type="entry name" value="MFS"/>
</dbReference>